<evidence type="ECO:0000256" key="1">
    <source>
        <dbReference type="SAM" id="MobiDB-lite"/>
    </source>
</evidence>
<evidence type="ECO:0000313" key="2">
    <source>
        <dbReference type="EMBL" id="PTD07818.1"/>
    </source>
</evidence>
<dbReference type="OMA" id="LFRTPMI"/>
<protein>
    <recommendedName>
        <fullName evidence="4">F-box domain-containing protein</fullName>
    </recommendedName>
</protein>
<accession>A0A2T4GW97</accession>
<gene>
    <name evidence="2" type="ORF">FCULG_00005333</name>
</gene>
<evidence type="ECO:0000313" key="3">
    <source>
        <dbReference type="Proteomes" id="UP000241587"/>
    </source>
</evidence>
<organism evidence="2 3">
    <name type="scientific">Fusarium culmorum</name>
    <dbReference type="NCBI Taxonomy" id="5516"/>
    <lineage>
        <taxon>Eukaryota</taxon>
        <taxon>Fungi</taxon>
        <taxon>Dikarya</taxon>
        <taxon>Ascomycota</taxon>
        <taxon>Pezizomycotina</taxon>
        <taxon>Sordariomycetes</taxon>
        <taxon>Hypocreomycetidae</taxon>
        <taxon>Hypocreales</taxon>
        <taxon>Nectriaceae</taxon>
        <taxon>Fusarium</taxon>
    </lineage>
</organism>
<sequence length="603" mass="69878">MIFSYLDRGDMISLRATCSTLERVVPCNIDRVFISANSLNIQVFRAIADSELHRHKITEIIWDDARLPEVPEYEEVTSSDDDDDDDDNGGNGGNDDNNNDDDDDDNNDDDNNNDYEYYEEEEDHYGKYDYVYDCWDDDDDNESLCSSMPEWFTRRCLDGGPGGQQQVPYSNSIINRSWPYYEALLIDQRKNMQLNADIEAFKYGLQRFTHLKRVTITPCTHGRQSQPLFRTPMIMAFPFDFVYPSPRPWPYTGFDVTHVDAPWAPNNGHSVEYAYRHCQCRFLSFTAFHMKYKDKRCQCQLGEMSASVHDEYRSYWRGFSLVTRALAECEQDHHVTELTIGGRGIWTGVNCHVFDQKCQEYDDLVSLLQRPGFRRLDLDLNTFMIQRDDDGWKSYRSGLLGKALAQAKDLRHISLRTTTDTSDGTCLYIDPKDEFKKTFPLEMILPFDQWPNLQHFGISNMLVTNSNLVALLVALPKSLRSVELSNLGFAGIGGWWELLNEMRTKLDWRMRPVRERPEVHMTVADLYFDDLEIGYYVHIDDTVASFMYGFGGNPFRKQPVEMVEAHGECMDSLPRGTVGTKRDFLDPSFSARYGFPVENRINR</sequence>
<dbReference type="EMBL" id="PVEM01000006">
    <property type="protein sequence ID" value="PTD07818.1"/>
    <property type="molecule type" value="Genomic_DNA"/>
</dbReference>
<dbReference type="Proteomes" id="UP000241587">
    <property type="component" value="Unassembled WGS sequence"/>
</dbReference>
<evidence type="ECO:0008006" key="4">
    <source>
        <dbReference type="Google" id="ProtNLM"/>
    </source>
</evidence>
<keyword evidence="3" id="KW-1185">Reference proteome</keyword>
<feature type="compositionally biased region" description="Acidic residues" evidence="1">
    <location>
        <begin position="72"/>
        <end position="88"/>
    </location>
</feature>
<name>A0A2T4GW97_FUSCU</name>
<feature type="compositionally biased region" description="Acidic residues" evidence="1">
    <location>
        <begin position="97"/>
        <end position="120"/>
    </location>
</feature>
<comment type="caution">
    <text evidence="2">The sequence shown here is derived from an EMBL/GenBank/DDBJ whole genome shotgun (WGS) entry which is preliminary data.</text>
</comment>
<dbReference type="AlphaFoldDB" id="A0A2T4GW97"/>
<reference evidence="2 3" key="1">
    <citation type="submission" date="2018-02" db="EMBL/GenBank/DDBJ databases">
        <title>Fusarium culmorum secondary metabolites in fungal-bacterial-plant interactions.</title>
        <authorList>
            <person name="Schmidt R."/>
        </authorList>
    </citation>
    <scope>NUCLEOTIDE SEQUENCE [LARGE SCALE GENOMIC DNA]</scope>
    <source>
        <strain evidence="2 3">PV</strain>
    </source>
</reference>
<dbReference type="OrthoDB" id="5422579at2759"/>
<proteinExistence type="predicted"/>
<feature type="region of interest" description="Disordered" evidence="1">
    <location>
        <begin position="72"/>
        <end position="120"/>
    </location>
</feature>